<dbReference type="CDD" id="cd00371">
    <property type="entry name" value="HMA"/>
    <property type="match status" value="1"/>
</dbReference>
<evidence type="ECO:0000313" key="4">
    <source>
        <dbReference type="EMBL" id="AGL00451.1"/>
    </source>
</evidence>
<dbReference type="InterPro" id="IPR006121">
    <property type="entry name" value="HMA_dom"/>
</dbReference>
<dbReference type="InterPro" id="IPR017969">
    <property type="entry name" value="Heavy-metal-associated_CS"/>
</dbReference>
<dbReference type="eggNOG" id="COG2608">
    <property type="taxonomic scope" value="Bacteria"/>
</dbReference>
<dbReference type="InterPro" id="IPR036163">
    <property type="entry name" value="HMA_dom_sf"/>
</dbReference>
<evidence type="ECO:0000259" key="3">
    <source>
        <dbReference type="PROSITE" id="PS50846"/>
    </source>
</evidence>
<keyword evidence="5" id="KW-1185">Reference proteome</keyword>
<reference evidence="4 5" key="1">
    <citation type="submission" date="2012-01" db="EMBL/GenBank/DDBJ databases">
        <title>Complete sequence of Desulfotomaculum gibsoniae DSM 7213.</title>
        <authorList>
            <consortium name="US DOE Joint Genome Institute"/>
            <person name="Lucas S."/>
            <person name="Han J."/>
            <person name="Lapidus A."/>
            <person name="Cheng J.-F."/>
            <person name="Goodwin L."/>
            <person name="Pitluck S."/>
            <person name="Peters L."/>
            <person name="Ovchinnikova G."/>
            <person name="Teshima H."/>
            <person name="Detter J.C."/>
            <person name="Han C."/>
            <person name="Tapia R."/>
            <person name="Land M."/>
            <person name="Hauser L."/>
            <person name="Kyrpides N."/>
            <person name="Ivanova N."/>
            <person name="Pagani I."/>
            <person name="Parshina S."/>
            <person name="Plugge C."/>
            <person name="Muyzer G."/>
            <person name="Kuever J."/>
            <person name="Ivanova A."/>
            <person name="Nazina T."/>
            <person name="Klenk H.-P."/>
            <person name="Brambilla E."/>
            <person name="Spring S."/>
            <person name="Stams A.F."/>
            <person name="Woyke T."/>
        </authorList>
    </citation>
    <scope>NUCLEOTIDE SEQUENCE [LARGE SCALE GENOMIC DNA]</scope>
    <source>
        <strain evidence="4 5">DSM 7213</strain>
    </source>
</reference>
<gene>
    <name evidence="4" type="ORF">Desgi_0903</name>
</gene>
<dbReference type="AlphaFoldDB" id="R4KLD7"/>
<dbReference type="NCBIfam" id="TIGR00003">
    <property type="entry name" value="copper ion binding protein"/>
    <property type="match status" value="1"/>
</dbReference>
<dbReference type="STRING" id="767817.Desgi_0903"/>
<dbReference type="InterPro" id="IPR006122">
    <property type="entry name" value="HMA_Cu_ion-bd"/>
</dbReference>
<dbReference type="PANTHER" id="PTHR22814:SF287">
    <property type="entry name" value="COPPER TRANSPORT PROTEIN ATX1"/>
    <property type="match status" value="1"/>
</dbReference>
<dbReference type="PROSITE" id="PS50846">
    <property type="entry name" value="HMA_2"/>
    <property type="match status" value="1"/>
</dbReference>
<dbReference type="GO" id="GO:0006825">
    <property type="term" value="P:copper ion transport"/>
    <property type="evidence" value="ECO:0007669"/>
    <property type="project" value="InterPro"/>
</dbReference>
<evidence type="ECO:0000313" key="5">
    <source>
        <dbReference type="Proteomes" id="UP000013520"/>
    </source>
</evidence>
<dbReference type="InterPro" id="IPR000428">
    <property type="entry name" value="Cu-bd"/>
</dbReference>
<evidence type="ECO:0000256" key="1">
    <source>
        <dbReference type="ARBA" id="ARBA00022723"/>
    </source>
</evidence>
<dbReference type="OrthoDB" id="9813965at2"/>
<dbReference type="Pfam" id="PF00403">
    <property type="entry name" value="HMA"/>
    <property type="match status" value="1"/>
</dbReference>
<dbReference type="Proteomes" id="UP000013520">
    <property type="component" value="Chromosome"/>
</dbReference>
<protein>
    <submittedName>
        <fullName evidence="4">Copper ion binding protein</fullName>
    </submittedName>
</protein>
<dbReference type="EMBL" id="CP003273">
    <property type="protein sequence ID" value="AGL00451.1"/>
    <property type="molecule type" value="Genomic_DNA"/>
</dbReference>
<dbReference type="PRINTS" id="PR00944">
    <property type="entry name" value="CUEXPORT"/>
</dbReference>
<keyword evidence="2" id="KW-0186">Copper</keyword>
<dbReference type="PROSITE" id="PS01047">
    <property type="entry name" value="HMA_1"/>
    <property type="match status" value="1"/>
</dbReference>
<dbReference type="RefSeq" id="WP_006521105.1">
    <property type="nucleotide sequence ID" value="NC_021184.1"/>
</dbReference>
<accession>R4KLD7</accession>
<proteinExistence type="predicted"/>
<dbReference type="SUPFAM" id="SSF55008">
    <property type="entry name" value="HMA, heavy metal-associated domain"/>
    <property type="match status" value="1"/>
</dbReference>
<evidence type="ECO:0000256" key="2">
    <source>
        <dbReference type="ARBA" id="ARBA00023008"/>
    </source>
</evidence>
<organism evidence="4 5">
    <name type="scientific">Desulfoscipio gibsoniae DSM 7213</name>
    <dbReference type="NCBI Taxonomy" id="767817"/>
    <lineage>
        <taxon>Bacteria</taxon>
        <taxon>Bacillati</taxon>
        <taxon>Bacillota</taxon>
        <taxon>Clostridia</taxon>
        <taxon>Eubacteriales</taxon>
        <taxon>Desulfallaceae</taxon>
        <taxon>Desulfoscipio</taxon>
    </lineage>
</organism>
<dbReference type="PANTHER" id="PTHR22814">
    <property type="entry name" value="COPPER TRANSPORT PROTEIN ATOX1-RELATED"/>
    <property type="match status" value="1"/>
</dbReference>
<feature type="domain" description="HMA" evidence="3">
    <location>
        <begin position="1"/>
        <end position="64"/>
    </location>
</feature>
<keyword evidence="1" id="KW-0479">Metal-binding</keyword>
<dbReference type="HOGENOM" id="CLU_134973_10_4_9"/>
<dbReference type="GO" id="GO:0005507">
    <property type="term" value="F:copper ion binding"/>
    <property type="evidence" value="ECO:0007669"/>
    <property type="project" value="InterPro"/>
</dbReference>
<name>R4KLD7_9FIRM</name>
<sequence length="65" mass="6925">MNQTLKVEGMSCHHCQAAVEKAVKGIAGVENVQVDLAKKEVVVTGSVDREQITKAIKEAGYEVVG</sequence>
<dbReference type="Gene3D" id="3.30.70.100">
    <property type="match status" value="1"/>
</dbReference>
<dbReference type="KEGG" id="dgi:Desgi_0903"/>